<dbReference type="AlphaFoldDB" id="A0A6H2DIK6"/>
<dbReference type="NCBIfam" id="TIGR01575">
    <property type="entry name" value="rimI"/>
    <property type="match status" value="1"/>
</dbReference>
<organism evidence="7 8">
    <name type="scientific">Parasphingorhabdus halotolerans</name>
    <dbReference type="NCBI Taxonomy" id="2725558"/>
    <lineage>
        <taxon>Bacteria</taxon>
        <taxon>Pseudomonadati</taxon>
        <taxon>Pseudomonadota</taxon>
        <taxon>Alphaproteobacteria</taxon>
        <taxon>Sphingomonadales</taxon>
        <taxon>Sphingomonadaceae</taxon>
        <taxon>Parasphingorhabdus</taxon>
    </lineage>
</organism>
<comment type="catalytic activity">
    <reaction evidence="5">
        <text>N-terminal L-alanyl-[ribosomal protein bS18] + acetyl-CoA = N-terminal N(alpha)-acetyl-L-alanyl-[ribosomal protein bS18] + CoA + H(+)</text>
        <dbReference type="Rhea" id="RHEA:43756"/>
        <dbReference type="Rhea" id="RHEA-COMP:10676"/>
        <dbReference type="Rhea" id="RHEA-COMP:10677"/>
        <dbReference type="ChEBI" id="CHEBI:15378"/>
        <dbReference type="ChEBI" id="CHEBI:57287"/>
        <dbReference type="ChEBI" id="CHEBI:57288"/>
        <dbReference type="ChEBI" id="CHEBI:64718"/>
        <dbReference type="ChEBI" id="CHEBI:83683"/>
        <dbReference type="EC" id="2.3.1.266"/>
    </reaction>
</comment>
<keyword evidence="7" id="KW-0689">Ribosomal protein</keyword>
<keyword evidence="2 5" id="KW-0963">Cytoplasm</keyword>
<dbReference type="InterPro" id="IPR006464">
    <property type="entry name" value="AcTrfase_RimI/Ard1"/>
</dbReference>
<dbReference type="Gene3D" id="3.40.630.30">
    <property type="match status" value="1"/>
</dbReference>
<keyword evidence="3 7" id="KW-0808">Transferase</keyword>
<evidence type="ECO:0000313" key="7">
    <source>
        <dbReference type="EMBL" id="QJB68502.1"/>
    </source>
</evidence>
<dbReference type="InterPro" id="IPR016181">
    <property type="entry name" value="Acyl_CoA_acyltransferase"/>
</dbReference>
<dbReference type="InterPro" id="IPR000182">
    <property type="entry name" value="GNAT_dom"/>
</dbReference>
<evidence type="ECO:0000256" key="2">
    <source>
        <dbReference type="ARBA" id="ARBA00022490"/>
    </source>
</evidence>
<evidence type="ECO:0000256" key="1">
    <source>
        <dbReference type="ARBA" id="ARBA00005395"/>
    </source>
</evidence>
<evidence type="ECO:0000256" key="4">
    <source>
        <dbReference type="ARBA" id="ARBA00023315"/>
    </source>
</evidence>
<dbReference type="SUPFAM" id="SSF55729">
    <property type="entry name" value="Acyl-CoA N-acyltransferases (Nat)"/>
    <property type="match status" value="1"/>
</dbReference>
<dbReference type="Proteomes" id="UP000501600">
    <property type="component" value="Chromosome"/>
</dbReference>
<dbReference type="KEGG" id="phao:HF685_03675"/>
<keyword evidence="4" id="KW-0012">Acyltransferase</keyword>
<evidence type="ECO:0000256" key="5">
    <source>
        <dbReference type="RuleBase" id="RU363094"/>
    </source>
</evidence>
<comment type="similarity">
    <text evidence="1 5">Belongs to the acetyltransferase family. RimI subfamily.</text>
</comment>
<evidence type="ECO:0000259" key="6">
    <source>
        <dbReference type="PROSITE" id="PS51186"/>
    </source>
</evidence>
<dbReference type="InterPro" id="IPR050680">
    <property type="entry name" value="YpeA/RimI_acetyltransf"/>
</dbReference>
<gene>
    <name evidence="7" type="primary">rimI</name>
    <name evidence="7" type="ORF">HF685_03675</name>
</gene>
<evidence type="ECO:0000256" key="3">
    <source>
        <dbReference type="ARBA" id="ARBA00022679"/>
    </source>
</evidence>
<reference evidence="7 8" key="1">
    <citation type="submission" date="2020-04" db="EMBL/GenBank/DDBJ databases">
        <title>Genome sequence for Sphingorhabdus sp. strain M1.</title>
        <authorList>
            <person name="Park S.-J."/>
        </authorList>
    </citation>
    <scope>NUCLEOTIDE SEQUENCE [LARGE SCALE GENOMIC DNA]</scope>
    <source>
        <strain evidence="7 8">JK6</strain>
    </source>
</reference>
<proteinExistence type="inferred from homology"/>
<dbReference type="Pfam" id="PF00583">
    <property type="entry name" value="Acetyltransf_1"/>
    <property type="match status" value="1"/>
</dbReference>
<keyword evidence="7" id="KW-0687">Ribonucleoprotein</keyword>
<dbReference type="GO" id="GO:0005737">
    <property type="term" value="C:cytoplasm"/>
    <property type="evidence" value="ECO:0007669"/>
    <property type="project" value="UniProtKB-SubCell"/>
</dbReference>
<sequence length="133" mass="15143">MTEAFSPEFGESWNENQCRSMLSLPGTKLILAQTNQDYCGFIISRTVLDEEELLMIAVSPGYQKKGLGRILLKKLIENARNRGITSIFLEVRSTNKAQILYGKFGFQKIGFRKAYYTGNDAQKFDAISYRLDL</sequence>
<evidence type="ECO:0000313" key="8">
    <source>
        <dbReference type="Proteomes" id="UP000501600"/>
    </source>
</evidence>
<feature type="domain" description="N-acetyltransferase" evidence="6">
    <location>
        <begin position="1"/>
        <end position="133"/>
    </location>
</feature>
<dbReference type="PANTHER" id="PTHR43420">
    <property type="entry name" value="ACETYLTRANSFERASE"/>
    <property type="match status" value="1"/>
</dbReference>
<dbReference type="EMBL" id="CP051217">
    <property type="protein sequence ID" value="QJB68502.1"/>
    <property type="molecule type" value="Genomic_DNA"/>
</dbReference>
<protein>
    <recommendedName>
        <fullName evidence="5">[Ribosomal protein bS18]-alanine N-acetyltransferase</fullName>
        <ecNumber evidence="5">2.3.1.266</ecNumber>
    </recommendedName>
</protein>
<name>A0A6H2DIK6_9SPHN</name>
<dbReference type="PANTHER" id="PTHR43420:SF44">
    <property type="entry name" value="ACETYLTRANSFERASE YPEA"/>
    <property type="match status" value="1"/>
</dbReference>
<dbReference type="EC" id="2.3.1.266" evidence="5"/>
<dbReference type="PROSITE" id="PS51186">
    <property type="entry name" value="GNAT"/>
    <property type="match status" value="1"/>
</dbReference>
<comment type="function">
    <text evidence="5">Acetylates the N-terminal alanine of ribosomal protein bS18.</text>
</comment>
<dbReference type="GO" id="GO:0005840">
    <property type="term" value="C:ribosome"/>
    <property type="evidence" value="ECO:0007669"/>
    <property type="project" value="UniProtKB-KW"/>
</dbReference>
<keyword evidence="8" id="KW-1185">Reference proteome</keyword>
<comment type="subcellular location">
    <subcellularLocation>
        <location evidence="5">Cytoplasm</location>
    </subcellularLocation>
</comment>
<dbReference type="CDD" id="cd04301">
    <property type="entry name" value="NAT_SF"/>
    <property type="match status" value="1"/>
</dbReference>
<dbReference type="GO" id="GO:0008999">
    <property type="term" value="F:protein-N-terminal-alanine acetyltransferase activity"/>
    <property type="evidence" value="ECO:0007669"/>
    <property type="project" value="UniProtKB-EC"/>
</dbReference>
<accession>A0A6H2DIK6</accession>